<feature type="chain" id="PRO_5003879937" evidence="2">
    <location>
        <begin position="20"/>
        <end position="84"/>
    </location>
</feature>
<reference evidence="3 4" key="1">
    <citation type="journal article" date="2013" name="Genome Announc.">
        <title>Complete genome sequence of Simiduia agarivorans SA1(T), a marine bacterium able to degrade a variety of polysaccharides.</title>
        <authorList>
            <person name="Lin S.Y."/>
            <person name="Shieh W.Y."/>
            <person name="Chen J.S."/>
            <person name="Tang S.L."/>
        </authorList>
    </citation>
    <scope>NUCLEOTIDE SEQUENCE [LARGE SCALE GENOMIC DNA]</scope>
    <source>
        <strain evidence="4">DSM 21679 / JCM 13881 / BCRC 17597 / SA1</strain>
    </source>
</reference>
<dbReference type="KEGG" id="saga:M5M_14315"/>
<dbReference type="STRING" id="1117647.M5M_14315"/>
<proteinExistence type="predicted"/>
<keyword evidence="1" id="KW-0175">Coiled coil</keyword>
<name>K4KLF8_SIMAS</name>
<protein>
    <submittedName>
        <fullName evidence="3">Uncharacterized protein</fullName>
    </submittedName>
</protein>
<evidence type="ECO:0000256" key="2">
    <source>
        <dbReference type="SAM" id="SignalP"/>
    </source>
</evidence>
<evidence type="ECO:0000256" key="1">
    <source>
        <dbReference type="SAM" id="Coils"/>
    </source>
</evidence>
<dbReference type="AlphaFoldDB" id="K4KLF8"/>
<evidence type="ECO:0000313" key="4">
    <source>
        <dbReference type="Proteomes" id="UP000000466"/>
    </source>
</evidence>
<sequence length="84" mass="9486">MKAISLAALLTLFALPTLAQDQTEYQAKLEALQATIQKLQNELNDAKSQRDSLDVELKRNESEISKLMQDIERINKQLAAEKKS</sequence>
<feature type="coiled-coil region" evidence="1">
    <location>
        <begin position="22"/>
        <end position="84"/>
    </location>
</feature>
<dbReference type="HOGENOM" id="CLU_2525728_0_0_6"/>
<dbReference type="Proteomes" id="UP000000466">
    <property type="component" value="Chromosome"/>
</dbReference>
<gene>
    <name evidence="3" type="ordered locus">M5M_14315</name>
</gene>
<feature type="signal peptide" evidence="2">
    <location>
        <begin position="1"/>
        <end position="19"/>
    </location>
</feature>
<accession>K4KLF8</accession>
<dbReference type="Gene3D" id="1.10.287.1490">
    <property type="match status" value="1"/>
</dbReference>
<organism evidence="3 4">
    <name type="scientific">Simiduia agarivorans (strain DSM 21679 / JCM 13881 / BCRC 17597 / SA1)</name>
    <dbReference type="NCBI Taxonomy" id="1117647"/>
    <lineage>
        <taxon>Bacteria</taxon>
        <taxon>Pseudomonadati</taxon>
        <taxon>Pseudomonadota</taxon>
        <taxon>Gammaproteobacteria</taxon>
        <taxon>Cellvibrionales</taxon>
        <taxon>Cellvibrionaceae</taxon>
        <taxon>Simiduia</taxon>
    </lineage>
</organism>
<keyword evidence="2" id="KW-0732">Signal</keyword>
<evidence type="ECO:0000313" key="3">
    <source>
        <dbReference type="EMBL" id="AFU99999.1"/>
    </source>
</evidence>
<keyword evidence="4" id="KW-1185">Reference proteome</keyword>
<dbReference type="EMBL" id="CP003746">
    <property type="protein sequence ID" value="AFU99999.1"/>
    <property type="molecule type" value="Genomic_DNA"/>
</dbReference>